<feature type="domain" description="Tc1-like transposase DDE" evidence="1">
    <location>
        <begin position="5"/>
        <end position="123"/>
    </location>
</feature>
<dbReference type="InterPro" id="IPR038717">
    <property type="entry name" value="Tc1-like_DDE_dom"/>
</dbReference>
<dbReference type="EMBL" id="AADV02000058">
    <property type="protein sequence ID" value="EAM49663.1"/>
    <property type="molecule type" value="Genomic_DNA"/>
</dbReference>
<reference evidence="2" key="2">
    <citation type="submission" date="2005-06" db="EMBL/GenBank/DDBJ databases">
        <title>Sequencing of the draft genome and assembly of Crocosphaera watsonii WH 8501.</title>
        <authorList>
            <consortium name="US DOE Joint Genome Institute (JGI-PGF)"/>
            <person name="Copeland A."/>
            <person name="Lucas S."/>
            <person name="Lapidus A."/>
            <person name="Barry K."/>
            <person name="Detter C."/>
            <person name="Glavina T."/>
            <person name="Hammon N."/>
            <person name="Israni S."/>
            <person name="Pitluck S."/>
            <person name="Richardson P."/>
        </authorList>
    </citation>
    <scope>NUCLEOTIDE SEQUENCE [LARGE SCALE GENOMIC DNA]</scope>
    <source>
        <strain evidence="2">WH 8501</strain>
    </source>
</reference>
<dbReference type="Proteomes" id="UP000003922">
    <property type="component" value="Unassembled WGS sequence"/>
</dbReference>
<dbReference type="Gene3D" id="3.30.420.10">
    <property type="entry name" value="Ribonuclease H-like superfamily/Ribonuclease H"/>
    <property type="match status" value="1"/>
</dbReference>
<evidence type="ECO:0000313" key="2">
    <source>
        <dbReference type="EMBL" id="EAM49663.1"/>
    </source>
</evidence>
<reference evidence="2" key="1">
    <citation type="submission" date="2004-02" db="EMBL/GenBank/DDBJ databases">
        <authorList>
            <consortium name="DOE Joint Genome Institute"/>
        </authorList>
    </citation>
    <scope>NUCLEOTIDE SEQUENCE [LARGE SCALE GENOMIC DNA]</scope>
    <source>
        <strain evidence="2">WH 8501</strain>
    </source>
</reference>
<keyword evidence="3" id="KW-1185">Reference proteome</keyword>
<dbReference type="SUPFAM" id="SSF53098">
    <property type="entry name" value="Ribonuclease H-like"/>
    <property type="match status" value="1"/>
</dbReference>
<gene>
    <name evidence="2" type="ORF">CwatDRAFT_1960</name>
</gene>
<name>Q4C0I1_CROWT</name>
<evidence type="ECO:0000259" key="1">
    <source>
        <dbReference type="Pfam" id="PF13358"/>
    </source>
</evidence>
<evidence type="ECO:0000313" key="3">
    <source>
        <dbReference type="Proteomes" id="UP000003922"/>
    </source>
</evidence>
<proteinExistence type="predicted"/>
<sequence>MFKYLWLYGLVEPKTGDSFFYEFSHLDTPCFEKFLELFSQKYPDEVHIIQLDNGRGHLGLDLSIPDNIILLFQLPTHLELNSRWKAAVHSAPPYCPEVNPIERFWKEVKKFLKNQVFDSLDFLRRILRNILARFTQEDIASITGYDFILEALSVPGL</sequence>
<dbReference type="AlphaFoldDB" id="Q4C0I1"/>
<organism evidence="2 3">
    <name type="scientific">Crocosphaera watsonii WH 8501</name>
    <dbReference type="NCBI Taxonomy" id="165597"/>
    <lineage>
        <taxon>Bacteria</taxon>
        <taxon>Bacillati</taxon>
        <taxon>Cyanobacteriota</taxon>
        <taxon>Cyanophyceae</taxon>
        <taxon>Oscillatoriophycideae</taxon>
        <taxon>Chroococcales</taxon>
        <taxon>Aphanothecaceae</taxon>
        <taxon>Crocosphaera</taxon>
    </lineage>
</organism>
<comment type="caution">
    <text evidence="2">The sequence shown here is derived from an EMBL/GenBank/DDBJ whole genome shotgun (WGS) entry which is preliminary data.</text>
</comment>
<dbReference type="InterPro" id="IPR036397">
    <property type="entry name" value="RNaseH_sf"/>
</dbReference>
<protein>
    <recommendedName>
        <fullName evidence="1">Tc1-like transposase DDE domain-containing protein</fullName>
    </recommendedName>
</protein>
<dbReference type="GO" id="GO:0003676">
    <property type="term" value="F:nucleic acid binding"/>
    <property type="evidence" value="ECO:0007669"/>
    <property type="project" value="InterPro"/>
</dbReference>
<accession>Q4C0I1</accession>
<dbReference type="Pfam" id="PF13358">
    <property type="entry name" value="DDE_3"/>
    <property type="match status" value="1"/>
</dbReference>
<reference evidence="2" key="3">
    <citation type="submission" date="2016-12" db="EMBL/GenBank/DDBJ databases">
        <title>Annotation of the draft genome assembly of Crocosphaera watsonii WH 8501.</title>
        <authorList>
            <consortium name="US DOE Joint Genome Institute (JGI-ORNL)"/>
            <person name="Larimer F."/>
            <person name="Land M."/>
        </authorList>
    </citation>
    <scope>NUCLEOTIDE SEQUENCE</scope>
    <source>
        <strain evidence="2">WH 8501</strain>
    </source>
</reference>
<dbReference type="KEGG" id="cwa:CwatDRAFT_1960"/>
<dbReference type="InterPro" id="IPR012337">
    <property type="entry name" value="RNaseH-like_sf"/>
</dbReference>